<dbReference type="AlphaFoldDB" id="A0A371EQ91"/>
<evidence type="ECO:0000313" key="3">
    <source>
        <dbReference type="Proteomes" id="UP000257109"/>
    </source>
</evidence>
<sequence>MPFAIGNYKDEVLCDVVPMEAGHILLSRSWQFDRKVTYNEYTNRLSFIYNKLKITLSPLSPKQVFVDQIKMRKAREYEKSKEKESERTKEKSKQKMRKAKAKRESEIKRVCFSNQPMLVLVYNEDVQDIFSTEVPSDLPSIRGIEHHIDLNPGEKKGSLLNKNTSCSKEEIKLFKC</sequence>
<feature type="region of interest" description="Disordered" evidence="1">
    <location>
        <begin position="75"/>
        <end position="102"/>
    </location>
</feature>
<accession>A0A371EQ91</accession>
<protein>
    <submittedName>
        <fullName evidence="2">Uncharacterized protein</fullName>
    </submittedName>
</protein>
<dbReference type="OrthoDB" id="1747743at2759"/>
<keyword evidence="3" id="KW-1185">Reference proteome</keyword>
<evidence type="ECO:0000256" key="1">
    <source>
        <dbReference type="SAM" id="MobiDB-lite"/>
    </source>
</evidence>
<name>A0A371EQ91_MUCPR</name>
<dbReference type="Proteomes" id="UP000257109">
    <property type="component" value="Unassembled WGS sequence"/>
</dbReference>
<feature type="non-terminal residue" evidence="2">
    <location>
        <position position="1"/>
    </location>
</feature>
<evidence type="ECO:0000313" key="2">
    <source>
        <dbReference type="EMBL" id="RDX68231.1"/>
    </source>
</evidence>
<dbReference type="PANTHER" id="PTHR35046">
    <property type="entry name" value="ZINC KNUCKLE (CCHC-TYPE) FAMILY PROTEIN"/>
    <property type="match status" value="1"/>
</dbReference>
<comment type="caution">
    <text evidence="2">The sequence shown here is derived from an EMBL/GenBank/DDBJ whole genome shotgun (WGS) entry which is preliminary data.</text>
</comment>
<dbReference type="PANTHER" id="PTHR35046:SF9">
    <property type="entry name" value="RNA-DIRECTED DNA POLYMERASE"/>
    <property type="match status" value="1"/>
</dbReference>
<dbReference type="EMBL" id="QJKJ01012631">
    <property type="protein sequence ID" value="RDX68231.1"/>
    <property type="molecule type" value="Genomic_DNA"/>
</dbReference>
<reference evidence="2" key="1">
    <citation type="submission" date="2018-05" db="EMBL/GenBank/DDBJ databases">
        <title>Draft genome of Mucuna pruriens seed.</title>
        <authorList>
            <person name="Nnadi N.E."/>
            <person name="Vos R."/>
            <person name="Hasami M.H."/>
            <person name="Devisetty U.K."/>
            <person name="Aguiy J.C."/>
        </authorList>
    </citation>
    <scope>NUCLEOTIDE SEQUENCE [LARGE SCALE GENOMIC DNA]</scope>
    <source>
        <strain evidence="2">JCA_2017</strain>
    </source>
</reference>
<feature type="compositionally biased region" description="Basic and acidic residues" evidence="1">
    <location>
        <begin position="75"/>
        <end position="93"/>
    </location>
</feature>
<proteinExistence type="predicted"/>
<organism evidence="2 3">
    <name type="scientific">Mucuna pruriens</name>
    <name type="common">Velvet bean</name>
    <name type="synonym">Dolichos pruriens</name>
    <dbReference type="NCBI Taxonomy" id="157652"/>
    <lineage>
        <taxon>Eukaryota</taxon>
        <taxon>Viridiplantae</taxon>
        <taxon>Streptophyta</taxon>
        <taxon>Embryophyta</taxon>
        <taxon>Tracheophyta</taxon>
        <taxon>Spermatophyta</taxon>
        <taxon>Magnoliopsida</taxon>
        <taxon>eudicotyledons</taxon>
        <taxon>Gunneridae</taxon>
        <taxon>Pentapetalae</taxon>
        <taxon>rosids</taxon>
        <taxon>fabids</taxon>
        <taxon>Fabales</taxon>
        <taxon>Fabaceae</taxon>
        <taxon>Papilionoideae</taxon>
        <taxon>50 kb inversion clade</taxon>
        <taxon>NPAAA clade</taxon>
        <taxon>indigoferoid/millettioid clade</taxon>
        <taxon>Phaseoleae</taxon>
        <taxon>Mucuna</taxon>
    </lineage>
</organism>
<gene>
    <name evidence="2" type="ORF">CR513_52798</name>
</gene>